<dbReference type="PANTHER" id="PTHR33991">
    <property type="entry name" value="DNA REPAIR PROTEIN RECO"/>
    <property type="match status" value="1"/>
</dbReference>
<dbReference type="PANTHER" id="PTHR33991:SF1">
    <property type="entry name" value="DNA REPAIR PROTEIN RECO"/>
    <property type="match status" value="1"/>
</dbReference>
<keyword evidence="5 7" id="KW-0234">DNA repair</keyword>
<dbReference type="Proteomes" id="UP000254792">
    <property type="component" value="Chromosome"/>
</dbReference>
<comment type="function">
    <text evidence="7">Involved in DNA repair and RecF pathway recombination.</text>
</comment>
<dbReference type="Gene3D" id="6.20.220.20">
    <property type="entry name" value="Recombination protein O, zinc-binding domain"/>
    <property type="match status" value="1"/>
</dbReference>
<keyword evidence="10" id="KW-1185">Reference proteome</keyword>
<evidence type="ECO:0000256" key="6">
    <source>
        <dbReference type="ARBA" id="ARBA00033409"/>
    </source>
</evidence>
<reference evidence="9 10" key="1">
    <citation type="submission" date="2018-07" db="EMBL/GenBank/DDBJ databases">
        <title>Complete genome sequence of Spiroplasma alleghenense PLHS-1 (ATCC 51752).</title>
        <authorList>
            <person name="Chou L."/>
            <person name="Lee T.-Y."/>
            <person name="Tsai Y.-M."/>
            <person name="Kuo C.-H."/>
        </authorList>
    </citation>
    <scope>NUCLEOTIDE SEQUENCE [LARGE SCALE GENOMIC DNA]</scope>
    <source>
        <strain evidence="9 10">PLHS-1</strain>
    </source>
</reference>
<evidence type="ECO:0000313" key="10">
    <source>
        <dbReference type="Proteomes" id="UP000254792"/>
    </source>
</evidence>
<dbReference type="InterPro" id="IPR022572">
    <property type="entry name" value="DNA_rep/recomb_RecO_N"/>
</dbReference>
<dbReference type="Gene3D" id="2.40.50.140">
    <property type="entry name" value="Nucleic acid-binding proteins"/>
    <property type="match status" value="1"/>
</dbReference>
<dbReference type="KEGG" id="salx:SALLE_v1c04310"/>
<dbReference type="InterPro" id="IPR012340">
    <property type="entry name" value="NA-bd_OB-fold"/>
</dbReference>
<dbReference type="SUPFAM" id="SSF50249">
    <property type="entry name" value="Nucleic acid-binding proteins"/>
    <property type="match status" value="1"/>
</dbReference>
<dbReference type="InterPro" id="IPR042242">
    <property type="entry name" value="RecO_C"/>
</dbReference>
<evidence type="ECO:0000313" key="9">
    <source>
        <dbReference type="EMBL" id="AXK51105.1"/>
    </source>
</evidence>
<evidence type="ECO:0000256" key="2">
    <source>
        <dbReference type="ARBA" id="ARBA00021310"/>
    </source>
</evidence>
<feature type="domain" description="DNA replication/recombination mediator RecO N-terminal" evidence="8">
    <location>
        <begin position="1"/>
        <end position="79"/>
    </location>
</feature>
<comment type="similarity">
    <text evidence="1 7">Belongs to the RecO family.</text>
</comment>
<keyword evidence="4 7" id="KW-0233">DNA recombination</keyword>
<dbReference type="Pfam" id="PF02565">
    <property type="entry name" value="RecO_C"/>
    <property type="match status" value="1"/>
</dbReference>
<keyword evidence="3 7" id="KW-0227">DNA damage</keyword>
<evidence type="ECO:0000256" key="5">
    <source>
        <dbReference type="ARBA" id="ARBA00023204"/>
    </source>
</evidence>
<evidence type="ECO:0000256" key="7">
    <source>
        <dbReference type="HAMAP-Rule" id="MF_00201"/>
    </source>
</evidence>
<evidence type="ECO:0000259" key="8">
    <source>
        <dbReference type="Pfam" id="PF11967"/>
    </source>
</evidence>
<dbReference type="AlphaFoldDB" id="A0A345Z3C6"/>
<dbReference type="Gene3D" id="1.20.1440.120">
    <property type="entry name" value="Recombination protein O, C-terminal domain"/>
    <property type="match status" value="1"/>
</dbReference>
<dbReference type="SUPFAM" id="SSF57863">
    <property type="entry name" value="ArfGap/RecO-like zinc finger"/>
    <property type="match status" value="1"/>
</dbReference>
<dbReference type="NCBIfam" id="TIGR00613">
    <property type="entry name" value="reco"/>
    <property type="match status" value="1"/>
</dbReference>
<accession>A0A345Z3C6</accession>
<evidence type="ECO:0000256" key="1">
    <source>
        <dbReference type="ARBA" id="ARBA00007452"/>
    </source>
</evidence>
<name>A0A345Z3C6_9MOLU</name>
<sequence length="256" mass="30056">MPAIEIEAIVLRKYPLNDFDQIIVVFSKEYGKLSIKALGVNRANSKNKFSIQTFSRSRFEIFKTNRLEGISKLKTGELINLNINLSKIYQNYLYASACVELIELSFESNVKNIQAFNILNEVIFKLNHNINSTKNFSLFLFYSLDWFGVKWDLKKCVNCNEKKVDYSNFDFQNYGFLCRKCNNLDNFQVSQSFVDFLIKLDRSNFFQIRDEDQYNVRDVILLTNVLMEYLSSEVGLYIIALETIKKQKVFQNITFL</sequence>
<dbReference type="HAMAP" id="MF_00201">
    <property type="entry name" value="RecO"/>
    <property type="match status" value="1"/>
</dbReference>
<dbReference type="InterPro" id="IPR037278">
    <property type="entry name" value="ARFGAP/RecO"/>
</dbReference>
<dbReference type="RefSeq" id="WP_115558016.1">
    <property type="nucleotide sequence ID" value="NZ_CP031376.1"/>
</dbReference>
<protein>
    <recommendedName>
        <fullName evidence="2 7">DNA repair protein RecO</fullName>
    </recommendedName>
    <alternativeName>
        <fullName evidence="6 7">Recombination protein O</fullName>
    </alternativeName>
</protein>
<evidence type="ECO:0000256" key="4">
    <source>
        <dbReference type="ARBA" id="ARBA00023172"/>
    </source>
</evidence>
<proteinExistence type="inferred from homology"/>
<organism evidence="9 10">
    <name type="scientific">Spiroplasma alleghenense</name>
    <dbReference type="NCBI Taxonomy" id="216931"/>
    <lineage>
        <taxon>Bacteria</taxon>
        <taxon>Bacillati</taxon>
        <taxon>Mycoplasmatota</taxon>
        <taxon>Mollicutes</taxon>
        <taxon>Entomoplasmatales</taxon>
        <taxon>Spiroplasmataceae</taxon>
        <taxon>Spiroplasma</taxon>
    </lineage>
</organism>
<dbReference type="EMBL" id="CP031376">
    <property type="protein sequence ID" value="AXK51105.1"/>
    <property type="molecule type" value="Genomic_DNA"/>
</dbReference>
<dbReference type="GO" id="GO:0006310">
    <property type="term" value="P:DNA recombination"/>
    <property type="evidence" value="ECO:0007669"/>
    <property type="project" value="UniProtKB-UniRule"/>
</dbReference>
<dbReference type="OrthoDB" id="404042at2"/>
<gene>
    <name evidence="7 9" type="primary">recO</name>
    <name evidence="9" type="ORF">SALLE_v1c04310</name>
</gene>
<dbReference type="GO" id="GO:0043590">
    <property type="term" value="C:bacterial nucleoid"/>
    <property type="evidence" value="ECO:0007669"/>
    <property type="project" value="TreeGrafter"/>
</dbReference>
<dbReference type="InterPro" id="IPR003717">
    <property type="entry name" value="RecO"/>
</dbReference>
<dbReference type="Pfam" id="PF11967">
    <property type="entry name" value="RecO_N"/>
    <property type="match status" value="1"/>
</dbReference>
<evidence type="ECO:0000256" key="3">
    <source>
        <dbReference type="ARBA" id="ARBA00022763"/>
    </source>
</evidence>
<dbReference type="GO" id="GO:0006302">
    <property type="term" value="P:double-strand break repair"/>
    <property type="evidence" value="ECO:0007669"/>
    <property type="project" value="TreeGrafter"/>
</dbReference>